<evidence type="ECO:0000313" key="3">
    <source>
        <dbReference type="Proteomes" id="UP000185984"/>
    </source>
</evidence>
<evidence type="ECO:0000259" key="1">
    <source>
        <dbReference type="Pfam" id="PF11845"/>
    </source>
</evidence>
<dbReference type="InterPro" id="IPR021796">
    <property type="entry name" value="Tll0287-like_dom"/>
</dbReference>
<feature type="domain" description="Tll0287-like" evidence="1">
    <location>
        <begin position="40"/>
        <end position="192"/>
    </location>
</feature>
<reference evidence="2 3" key="1">
    <citation type="submission" date="2016-11" db="EMBL/GenBank/DDBJ databases">
        <title>Draft Genome Sequences of Nine Cyanobacterial Strains from Diverse Habitats.</title>
        <authorList>
            <person name="Zhu T."/>
            <person name="Hou S."/>
            <person name="Lu X."/>
            <person name="Hess W.R."/>
        </authorList>
    </citation>
    <scope>NUCLEOTIDE SEQUENCE [LARGE SCALE GENOMIC DNA]</scope>
    <source>
        <strain evidence="2 3">5.2 s.c.1</strain>
    </source>
</reference>
<dbReference type="AlphaFoldDB" id="A0A1U7HUE1"/>
<organism evidence="2 3">
    <name type="scientific">Chroogloeocystis siderophila 5.2 s.c.1</name>
    <dbReference type="NCBI Taxonomy" id="247279"/>
    <lineage>
        <taxon>Bacteria</taxon>
        <taxon>Bacillati</taxon>
        <taxon>Cyanobacteriota</taxon>
        <taxon>Cyanophyceae</taxon>
        <taxon>Oscillatoriophycideae</taxon>
        <taxon>Chroococcales</taxon>
        <taxon>Chroococcaceae</taxon>
        <taxon>Chroogloeocystis</taxon>
    </lineage>
</organism>
<proteinExistence type="predicted"/>
<comment type="caution">
    <text evidence="2">The sequence shown here is derived from an EMBL/GenBank/DDBJ whole genome shotgun (WGS) entry which is preliminary data.</text>
</comment>
<name>A0A1U7HUE1_9CHRO</name>
<protein>
    <recommendedName>
        <fullName evidence="1">Tll0287-like domain-containing protein</fullName>
    </recommendedName>
</protein>
<evidence type="ECO:0000313" key="2">
    <source>
        <dbReference type="EMBL" id="OKH27206.1"/>
    </source>
</evidence>
<gene>
    <name evidence="2" type="ORF">NIES1031_10715</name>
</gene>
<dbReference type="Pfam" id="PF11845">
    <property type="entry name" value="Tll0287-like"/>
    <property type="match status" value="1"/>
</dbReference>
<dbReference type="STRING" id="247279.NIES1031_10715"/>
<dbReference type="EMBL" id="MRCC01000007">
    <property type="protein sequence ID" value="OKH27206.1"/>
    <property type="molecule type" value="Genomic_DNA"/>
</dbReference>
<keyword evidence="3" id="KW-1185">Reference proteome</keyword>
<sequence length="207" mass="23418">MISPILKLVVTISFSLLLVSWKPTMALAAPNIPNPSELSRAVQEIENLDVMRSGLAASLEGRTEEPTMQTMQEVCRPVGMRAMQLSQENGWQVKQIAKKYRNPAHAPDNLHTQIVLAKFEREPELIGLWDRETINGQPGTRYYRRIDVEASCLVCHGTKENRPQFVKDNYPQDLAYNLHVGDLRGMYAVFIPDDMKQAIQDAVNLQS</sequence>
<accession>A0A1U7HUE1</accession>
<dbReference type="Proteomes" id="UP000185984">
    <property type="component" value="Unassembled WGS sequence"/>
</dbReference>